<reference evidence="4 5" key="1">
    <citation type="submission" date="2016-10" db="EMBL/GenBank/DDBJ databases">
        <title>Rhodobacter sp. LPB0142, isolated from sea water.</title>
        <authorList>
            <person name="Kim E."/>
            <person name="Yi H."/>
        </authorList>
    </citation>
    <scope>NUCLEOTIDE SEQUENCE [LARGE SCALE GENOMIC DNA]</scope>
    <source>
        <strain evidence="4 5">LPB0142</strain>
    </source>
</reference>
<evidence type="ECO:0000313" key="4">
    <source>
        <dbReference type="EMBL" id="AOZ68569.1"/>
    </source>
</evidence>
<keyword evidence="5" id="KW-1185">Reference proteome</keyword>
<feature type="domain" description="EF-hand" evidence="3">
    <location>
        <begin position="46"/>
        <end position="81"/>
    </location>
</feature>
<feature type="chain" id="PRO_5009443437" description="EF-hand domain-containing protein" evidence="2">
    <location>
        <begin position="22"/>
        <end position="179"/>
    </location>
</feature>
<evidence type="ECO:0000256" key="1">
    <source>
        <dbReference type="SAM" id="MobiDB-lite"/>
    </source>
</evidence>
<evidence type="ECO:0000313" key="5">
    <source>
        <dbReference type="Proteomes" id="UP000176562"/>
    </source>
</evidence>
<feature type="signal peptide" evidence="2">
    <location>
        <begin position="1"/>
        <end position="21"/>
    </location>
</feature>
<protein>
    <recommendedName>
        <fullName evidence="3">EF-hand domain-containing protein</fullName>
    </recommendedName>
</protein>
<feature type="region of interest" description="Disordered" evidence="1">
    <location>
        <begin position="97"/>
        <end position="125"/>
    </location>
</feature>
<dbReference type="STRING" id="1850250.LPB142_03930"/>
<dbReference type="InterPro" id="IPR018247">
    <property type="entry name" value="EF_Hand_1_Ca_BS"/>
</dbReference>
<dbReference type="PROSITE" id="PS00018">
    <property type="entry name" value="EF_HAND_1"/>
    <property type="match status" value="1"/>
</dbReference>
<feature type="compositionally biased region" description="Gly residues" evidence="1">
    <location>
        <begin position="102"/>
        <end position="116"/>
    </location>
</feature>
<dbReference type="Proteomes" id="UP000176562">
    <property type="component" value="Chromosome"/>
</dbReference>
<dbReference type="Gene3D" id="1.10.238.10">
    <property type="entry name" value="EF-hand"/>
    <property type="match status" value="2"/>
</dbReference>
<dbReference type="InterPro" id="IPR002048">
    <property type="entry name" value="EF_hand_dom"/>
</dbReference>
<dbReference type="PROSITE" id="PS50222">
    <property type="entry name" value="EF_HAND_2"/>
    <property type="match status" value="1"/>
</dbReference>
<accession>A0A1D9MA01</accession>
<dbReference type="RefSeq" id="WP_071165580.1">
    <property type="nucleotide sequence ID" value="NZ_CP017781.1"/>
</dbReference>
<dbReference type="AlphaFoldDB" id="A0A1D9MA01"/>
<dbReference type="SUPFAM" id="SSF47473">
    <property type="entry name" value="EF-hand"/>
    <property type="match status" value="1"/>
</dbReference>
<evidence type="ECO:0000259" key="3">
    <source>
        <dbReference type="PROSITE" id="PS50222"/>
    </source>
</evidence>
<dbReference type="Pfam" id="PF13202">
    <property type="entry name" value="EF-hand_5"/>
    <property type="match status" value="1"/>
</dbReference>
<dbReference type="InterPro" id="IPR011992">
    <property type="entry name" value="EF-hand-dom_pair"/>
</dbReference>
<proteinExistence type="predicted"/>
<organism evidence="4 5">
    <name type="scientific">Rhodobacter xanthinilyticus</name>
    <dbReference type="NCBI Taxonomy" id="1850250"/>
    <lineage>
        <taxon>Bacteria</taxon>
        <taxon>Pseudomonadati</taxon>
        <taxon>Pseudomonadota</taxon>
        <taxon>Alphaproteobacteria</taxon>
        <taxon>Rhodobacterales</taxon>
        <taxon>Rhodobacter group</taxon>
        <taxon>Rhodobacter</taxon>
    </lineage>
</organism>
<keyword evidence="2" id="KW-0732">Signal</keyword>
<gene>
    <name evidence="4" type="ORF">LPB142_03930</name>
</gene>
<dbReference type="KEGG" id="rhp:LPB142_03930"/>
<evidence type="ECO:0000256" key="2">
    <source>
        <dbReference type="SAM" id="SignalP"/>
    </source>
</evidence>
<name>A0A1D9MA01_9RHOB</name>
<dbReference type="GO" id="GO:0005509">
    <property type="term" value="F:calcium ion binding"/>
    <property type="evidence" value="ECO:0007669"/>
    <property type="project" value="InterPro"/>
</dbReference>
<dbReference type="EMBL" id="CP017781">
    <property type="protein sequence ID" value="AOZ68569.1"/>
    <property type="molecule type" value="Genomic_DNA"/>
</dbReference>
<sequence length="179" mass="18898">MKRLLPLAAAALALSAGLAQAQTFVPGEQFIAVWDLDSDGKVTLAEAREQRGNIFAMFDENGDGKFEAAEYALIDEHKAMEAEAGMGPGHNMPEGMTPPAGRGPGQGMGQGKGQGRGMAPIDPQTGFDRPAAEMMGMFDANRDGTVTQEEFVAGTDGWFAMRDRDGDSVLTTADFGPGR</sequence>